<dbReference type="InterPro" id="IPR032710">
    <property type="entry name" value="NTF2-like_dom_sf"/>
</dbReference>
<dbReference type="EMBL" id="JAPXIC010000080">
    <property type="protein sequence ID" value="MCZ4719932.1"/>
    <property type="molecule type" value="Genomic_DNA"/>
</dbReference>
<evidence type="ECO:0000313" key="2">
    <source>
        <dbReference type="EMBL" id="MCZ4719932.1"/>
    </source>
</evidence>
<sequence>MIDKVYDELKKLEESLWLEETRFDNQYMDKVLDASFFEYGRSGKSYTRDETMSHPYQTIGAKIPLEQFKVHDVSDKVKLVTYISEVGPEKLRANRSSLWVYENSGWKLRFHQGTPI</sequence>
<dbReference type="Gene3D" id="3.10.450.50">
    <property type="match status" value="1"/>
</dbReference>
<dbReference type="Pfam" id="PF14534">
    <property type="entry name" value="DUF4440"/>
    <property type="match status" value="1"/>
</dbReference>
<dbReference type="InterPro" id="IPR027843">
    <property type="entry name" value="DUF4440"/>
</dbReference>
<feature type="domain" description="DUF4440" evidence="1">
    <location>
        <begin position="9"/>
        <end position="108"/>
    </location>
</feature>
<comment type="caution">
    <text evidence="2">The sequence shown here is derived from an EMBL/GenBank/DDBJ whole genome shotgun (WGS) entry which is preliminary data.</text>
</comment>
<accession>A0AAN5P3Q7</accession>
<evidence type="ECO:0000313" key="3">
    <source>
        <dbReference type="Proteomes" id="UP001071279"/>
    </source>
</evidence>
<evidence type="ECO:0000259" key="1">
    <source>
        <dbReference type="Pfam" id="PF14534"/>
    </source>
</evidence>
<reference evidence="2" key="1">
    <citation type="submission" date="2022-12" db="EMBL/GenBank/DDBJ databases">
        <title>Comparative genomics of Legionella pneumophila isolates from the West Bank and Germany support molecular epidemiology of Legionnaires disease.</title>
        <authorList>
            <person name="Zayed A.R."/>
            <person name="Bitar D.M."/>
            <person name="Steinert M."/>
            <person name="Lueck C."/>
            <person name="Brettar I."/>
            <person name="Hoefle M.G."/>
            <person name="Bunk B."/>
        </authorList>
    </citation>
    <scope>NUCLEOTIDE SEQUENCE</scope>
    <source>
        <strain evidence="2">H23</strain>
    </source>
</reference>
<organism evidence="2 3">
    <name type="scientific">Legionella pneumophila</name>
    <dbReference type="NCBI Taxonomy" id="446"/>
    <lineage>
        <taxon>Bacteria</taxon>
        <taxon>Pseudomonadati</taxon>
        <taxon>Pseudomonadota</taxon>
        <taxon>Gammaproteobacteria</taxon>
        <taxon>Legionellales</taxon>
        <taxon>Legionellaceae</taxon>
        <taxon>Legionella</taxon>
    </lineage>
</organism>
<dbReference type="Proteomes" id="UP001071279">
    <property type="component" value="Unassembled WGS sequence"/>
</dbReference>
<name>A0AAN5P3Q7_LEGPN</name>
<dbReference type="SUPFAM" id="SSF54427">
    <property type="entry name" value="NTF2-like"/>
    <property type="match status" value="1"/>
</dbReference>
<protein>
    <recommendedName>
        <fullName evidence="1">DUF4440 domain-containing protein</fullName>
    </recommendedName>
</protein>
<proteinExistence type="predicted"/>
<dbReference type="RefSeq" id="WP_061722714.1">
    <property type="nucleotide sequence ID" value="NZ_CP114576.1"/>
</dbReference>
<dbReference type="AlphaFoldDB" id="A0AAN5P3Q7"/>
<gene>
    <name evidence="2" type="ORF">O6C86_12005</name>
</gene>